<sequence>MRLFKPDPQLKDPRNTLTISLLAVLVPAAVQVILPTTPSSLPYTYTTLTTNIYTYAVHSTATLASSSASAIPFSTRTATAFWNSDLTWITYHFSSEDVPTPWVTIPSTTPNNDYPTSTIWYEQTVLTAPSYCSSTTWAHTTSGKVEIPQEVHYQLTPITTITYPPGQYSDYSGALCRTAIRVGERCPYPPGH</sequence>
<name>A0A4S2MR79_9PEZI</name>
<dbReference type="EMBL" id="ML220144">
    <property type="protein sequence ID" value="TGZ78209.1"/>
    <property type="molecule type" value="Genomic_DNA"/>
</dbReference>
<protein>
    <submittedName>
        <fullName evidence="1">Uncharacterized protein</fullName>
    </submittedName>
</protein>
<keyword evidence="2" id="KW-1185">Reference proteome</keyword>
<evidence type="ECO:0000313" key="1">
    <source>
        <dbReference type="EMBL" id="TGZ78209.1"/>
    </source>
</evidence>
<dbReference type="AlphaFoldDB" id="A0A4S2MR79"/>
<dbReference type="Proteomes" id="UP000298138">
    <property type="component" value="Unassembled WGS sequence"/>
</dbReference>
<reference evidence="1 2" key="1">
    <citation type="submission" date="2019-04" db="EMBL/GenBank/DDBJ databases">
        <title>Comparative genomics and transcriptomics to analyze fruiting body development in filamentous ascomycetes.</title>
        <authorList>
            <consortium name="DOE Joint Genome Institute"/>
            <person name="Lutkenhaus R."/>
            <person name="Traeger S."/>
            <person name="Breuer J."/>
            <person name="Kuo A."/>
            <person name="Lipzen A."/>
            <person name="Pangilinan J."/>
            <person name="Dilworth D."/>
            <person name="Sandor L."/>
            <person name="Poggeler S."/>
            <person name="Barry K."/>
            <person name="Grigoriev I.V."/>
            <person name="Nowrousian M."/>
        </authorList>
    </citation>
    <scope>NUCLEOTIDE SEQUENCE [LARGE SCALE GENOMIC DNA]</scope>
    <source>
        <strain evidence="1 2">CBS 389.68</strain>
    </source>
</reference>
<dbReference type="InParanoid" id="A0A4S2MR79"/>
<dbReference type="OrthoDB" id="3795566at2759"/>
<proteinExistence type="predicted"/>
<gene>
    <name evidence="1" type="ORF">EX30DRAFT_374044</name>
</gene>
<accession>A0A4S2MR79</accession>
<organism evidence="1 2">
    <name type="scientific">Ascodesmis nigricans</name>
    <dbReference type="NCBI Taxonomy" id="341454"/>
    <lineage>
        <taxon>Eukaryota</taxon>
        <taxon>Fungi</taxon>
        <taxon>Dikarya</taxon>
        <taxon>Ascomycota</taxon>
        <taxon>Pezizomycotina</taxon>
        <taxon>Pezizomycetes</taxon>
        <taxon>Pezizales</taxon>
        <taxon>Ascodesmidaceae</taxon>
        <taxon>Ascodesmis</taxon>
    </lineage>
</organism>
<evidence type="ECO:0000313" key="2">
    <source>
        <dbReference type="Proteomes" id="UP000298138"/>
    </source>
</evidence>